<dbReference type="AlphaFoldDB" id="A0A2H0XE04"/>
<evidence type="ECO:0000256" key="4">
    <source>
        <dbReference type="HAMAP-Rule" id="MF_00251"/>
    </source>
</evidence>
<dbReference type="PANTHER" id="PTHR42888">
    <property type="entry name" value="50S RIBOSOMAL PROTEIN L36, CHLOROPLASTIC"/>
    <property type="match status" value="1"/>
</dbReference>
<organism evidence="6 7">
    <name type="scientific">candidate division WWE3 bacterium CG08_land_8_20_14_0_20_41_10</name>
    <dbReference type="NCBI Taxonomy" id="1975085"/>
    <lineage>
        <taxon>Bacteria</taxon>
        <taxon>Katanobacteria</taxon>
    </lineage>
</organism>
<accession>A0A2H0XE04</accession>
<proteinExistence type="inferred from homology"/>
<dbReference type="SUPFAM" id="SSF57840">
    <property type="entry name" value="Ribosomal protein L36"/>
    <property type="match status" value="1"/>
</dbReference>
<dbReference type="GO" id="GO:0003735">
    <property type="term" value="F:structural constituent of ribosome"/>
    <property type="evidence" value="ECO:0007669"/>
    <property type="project" value="InterPro"/>
</dbReference>
<dbReference type="Proteomes" id="UP000231252">
    <property type="component" value="Unassembled WGS sequence"/>
</dbReference>
<dbReference type="PANTHER" id="PTHR42888:SF1">
    <property type="entry name" value="LARGE RIBOSOMAL SUBUNIT PROTEIN BL36C"/>
    <property type="match status" value="1"/>
</dbReference>
<dbReference type="GO" id="GO:0005840">
    <property type="term" value="C:ribosome"/>
    <property type="evidence" value="ECO:0007669"/>
    <property type="project" value="UniProtKB-KW"/>
</dbReference>
<comment type="caution">
    <text evidence="6">The sequence shown here is derived from an EMBL/GenBank/DDBJ whole genome shotgun (WGS) entry which is preliminary data.</text>
</comment>
<reference evidence="7" key="1">
    <citation type="submission" date="2017-09" db="EMBL/GenBank/DDBJ databases">
        <title>Depth-based differentiation of microbial function through sediment-hosted aquifers and enrichment of novel symbionts in the deep terrestrial subsurface.</title>
        <authorList>
            <person name="Probst A.J."/>
            <person name="Ladd B."/>
            <person name="Jarett J.K."/>
            <person name="Geller-Mcgrath D.E."/>
            <person name="Sieber C.M.K."/>
            <person name="Emerson J.B."/>
            <person name="Anantharaman K."/>
            <person name="Thomas B.C."/>
            <person name="Malmstrom R."/>
            <person name="Stieglmeier M."/>
            <person name="Klingl A."/>
            <person name="Woyke T."/>
            <person name="Ryan C.M."/>
            <person name="Banfield J.F."/>
        </authorList>
    </citation>
    <scope>NUCLEOTIDE SEQUENCE [LARGE SCALE GENOMIC DNA]</scope>
</reference>
<dbReference type="HAMAP" id="MF_00251">
    <property type="entry name" value="Ribosomal_bL36"/>
    <property type="match status" value="1"/>
</dbReference>
<sequence>MKVRASVKKICRECKVLKRAGVLRVVCKRNPKHKQRQG</sequence>
<evidence type="ECO:0000256" key="1">
    <source>
        <dbReference type="ARBA" id="ARBA00007645"/>
    </source>
</evidence>
<dbReference type="InterPro" id="IPR035977">
    <property type="entry name" value="Ribosomal_bL36_sp"/>
</dbReference>
<dbReference type="GO" id="GO:1990904">
    <property type="term" value="C:ribonucleoprotein complex"/>
    <property type="evidence" value="ECO:0007669"/>
    <property type="project" value="UniProtKB-KW"/>
</dbReference>
<dbReference type="Pfam" id="PF00444">
    <property type="entry name" value="Ribosomal_L36"/>
    <property type="match status" value="1"/>
</dbReference>
<dbReference type="NCBIfam" id="TIGR01022">
    <property type="entry name" value="rpmJ_bact"/>
    <property type="match status" value="1"/>
</dbReference>
<evidence type="ECO:0000313" key="6">
    <source>
        <dbReference type="EMBL" id="PIS22389.1"/>
    </source>
</evidence>
<gene>
    <name evidence="4" type="primary">rpmJ</name>
    <name evidence="6" type="ORF">COT50_02195</name>
</gene>
<dbReference type="PROSITE" id="PS00828">
    <property type="entry name" value="RIBOSOMAL_L36"/>
    <property type="match status" value="1"/>
</dbReference>
<dbReference type="GO" id="GO:0006412">
    <property type="term" value="P:translation"/>
    <property type="evidence" value="ECO:0007669"/>
    <property type="project" value="UniProtKB-UniRule"/>
</dbReference>
<evidence type="ECO:0000313" key="7">
    <source>
        <dbReference type="Proteomes" id="UP000231252"/>
    </source>
</evidence>
<dbReference type="EMBL" id="PEYU01000048">
    <property type="protein sequence ID" value="PIS22389.1"/>
    <property type="molecule type" value="Genomic_DNA"/>
</dbReference>
<evidence type="ECO:0000256" key="5">
    <source>
        <dbReference type="RuleBase" id="RU000571"/>
    </source>
</evidence>
<dbReference type="InterPro" id="IPR000473">
    <property type="entry name" value="Ribosomal_bL36"/>
</dbReference>
<evidence type="ECO:0000256" key="2">
    <source>
        <dbReference type="ARBA" id="ARBA00022980"/>
    </source>
</evidence>
<evidence type="ECO:0000256" key="3">
    <source>
        <dbReference type="ARBA" id="ARBA00023274"/>
    </source>
</evidence>
<keyword evidence="3 4" id="KW-0687">Ribonucleoprotein</keyword>
<keyword evidence="2 4" id="KW-0689">Ribosomal protein</keyword>
<dbReference type="GO" id="GO:0005737">
    <property type="term" value="C:cytoplasm"/>
    <property type="evidence" value="ECO:0007669"/>
    <property type="project" value="UniProtKB-ARBA"/>
</dbReference>
<protein>
    <recommendedName>
        <fullName evidence="4">Large ribosomal subunit protein bL36</fullName>
    </recommendedName>
</protein>
<comment type="similarity">
    <text evidence="1 4 5">Belongs to the bacterial ribosomal protein bL36 family.</text>
</comment>
<name>A0A2H0XE04_UNCKA</name>